<evidence type="ECO:0000313" key="17">
    <source>
        <dbReference type="RefSeq" id="XP_055862724.1"/>
    </source>
</evidence>
<name>A0A9W2YJ22_BIOGL</name>
<evidence type="ECO:0000256" key="6">
    <source>
        <dbReference type="ARBA" id="ARBA00022982"/>
    </source>
</evidence>
<evidence type="ECO:0000256" key="4">
    <source>
        <dbReference type="ARBA" id="ARBA00022448"/>
    </source>
</evidence>
<comment type="cofactor">
    <cofactor evidence="1">
        <name>heme b</name>
        <dbReference type="ChEBI" id="CHEBI:60344"/>
    </cofactor>
</comment>
<dbReference type="Gene3D" id="2.60.40.4060">
    <property type="entry name" value="Reeler domain"/>
    <property type="match status" value="1"/>
</dbReference>
<keyword evidence="9 11" id="KW-0472">Membrane</keyword>
<dbReference type="Pfam" id="PF03351">
    <property type="entry name" value="DOMON"/>
    <property type="match status" value="2"/>
</dbReference>
<keyword evidence="6" id="KW-0249">Electron transport</keyword>
<dbReference type="PROSITE" id="PS50836">
    <property type="entry name" value="DOMON"/>
    <property type="match status" value="2"/>
</dbReference>
<evidence type="ECO:0000256" key="11">
    <source>
        <dbReference type="SAM" id="Phobius"/>
    </source>
</evidence>
<dbReference type="Proteomes" id="UP001165740">
    <property type="component" value="Chromosome 1"/>
</dbReference>
<dbReference type="PROSITE" id="PS51019">
    <property type="entry name" value="REELIN"/>
    <property type="match status" value="1"/>
</dbReference>
<evidence type="ECO:0000256" key="2">
    <source>
        <dbReference type="ARBA" id="ARBA00004141"/>
    </source>
</evidence>
<comment type="similarity">
    <text evidence="3">Belongs to the FRRS1 family.</text>
</comment>
<dbReference type="SMART" id="SM00665">
    <property type="entry name" value="B561"/>
    <property type="match status" value="1"/>
</dbReference>
<dbReference type="OrthoDB" id="2419613at2759"/>
<sequence length="789" mass="86560">MYNMLKFYCIFLLTFDYVYCYSSGAPPYLCDSDSFKPAHGATSTVTNPSPFSISLSQTSYKSGDTIQVTLTGGQFKGFLIVARKAAGGRTNVGTFTTLTTHETTTCNTPFSGVTHKASDIKASATANWTAPLEAVGDIIFKYTVVIDFTNYYFDLNSSVVKALQPSEGTFFKDPTCGKGRGCYSNCINNECDWETSWQDKGDYLIISLRSVSRVDNVYVSLGFSNQSSMGTAIVYSCVLQNGSIGLVPGQTNGHKYNQNNLTKNDISNEVNSYTDGLLQCTFSVQKVTNDSNKYNLTEPWYLVTARGAYNESGLIRHSRIDRNVTKDKVNLTDSTTDVHFSTVVPTTAAPTATVQIGKFGKDSDCGSKKGCYSNCINDQCDLLLAWTPKGNNFEMTLKTSAGNANDYYIALGLSSSGKMGPASVMACTVNQGNTVDVQASHNTDGYSNTPLDNSKEGLSLISGSYKDGILQCTFNRVTSSTNNFNIFDLTKQWYLITARGPSSQGGRLLQHEGNERFTSQAQIDFQDVTVDISLEASKYPMIKAHGCLMVIAWMFLASIGLGFARFLKPLWPNSMPCGVKVWFAMHRAFMVLAFVCGCIGFILIFAEIKDYSEIQGEFYTKAHPILGIITTALLVINPFMSLLRCTPDNPNRVYFNWAHRAVGTIALILSTLAITVGLYLPKAQVDTDAGLIIMIVYSAWQLFFFLIMSVLNDLTVTVLGKKASKPKKKGNAYVMNAVDDYDKIKETETVDTKPAPPNDLLKKFFMSLHGCVLSALTIALVYYIIVGNV</sequence>
<feature type="domain" description="DOMON" evidence="13">
    <location>
        <begin position="191"/>
        <end position="307"/>
    </location>
</feature>
<evidence type="ECO:0000256" key="10">
    <source>
        <dbReference type="ARBA" id="ARBA00023180"/>
    </source>
</evidence>
<dbReference type="GO" id="GO:0099072">
    <property type="term" value="P:regulation of postsynaptic membrane neurotransmitter receptor levels"/>
    <property type="evidence" value="ECO:0007669"/>
    <property type="project" value="TreeGrafter"/>
</dbReference>
<dbReference type="Gene3D" id="1.20.120.1770">
    <property type="match status" value="1"/>
</dbReference>
<keyword evidence="16" id="KW-1185">Reference proteome</keyword>
<feature type="domain" description="DOMON" evidence="13">
    <location>
        <begin position="380"/>
        <end position="500"/>
    </location>
</feature>
<dbReference type="InterPro" id="IPR005018">
    <property type="entry name" value="DOMON_domain"/>
</dbReference>
<evidence type="ECO:0000259" key="14">
    <source>
        <dbReference type="PROSITE" id="PS50939"/>
    </source>
</evidence>
<dbReference type="InterPro" id="IPR006593">
    <property type="entry name" value="Cyt_b561/ferric_Rdtase_TM"/>
</dbReference>
<feature type="chain" id="PRO_5044702370" evidence="12">
    <location>
        <begin position="21"/>
        <end position="789"/>
    </location>
</feature>
<dbReference type="PANTHER" id="PTHR46902">
    <property type="entry name" value="DOMON DOMAIN-CONTAINING PROTEIN FRRS1L"/>
    <property type="match status" value="1"/>
</dbReference>
<keyword evidence="5 11" id="KW-0812">Transmembrane</keyword>
<dbReference type="Pfam" id="PF02014">
    <property type="entry name" value="Reeler"/>
    <property type="match status" value="1"/>
</dbReference>
<evidence type="ECO:0000256" key="1">
    <source>
        <dbReference type="ARBA" id="ARBA00001970"/>
    </source>
</evidence>
<keyword evidence="8" id="KW-0408">Iron</keyword>
<dbReference type="CDD" id="cd08760">
    <property type="entry name" value="Cyt_b561_FRRS1_like"/>
    <property type="match status" value="1"/>
</dbReference>
<evidence type="ECO:0000256" key="12">
    <source>
        <dbReference type="SAM" id="SignalP"/>
    </source>
</evidence>
<evidence type="ECO:0000259" key="13">
    <source>
        <dbReference type="PROSITE" id="PS50836"/>
    </source>
</evidence>
<keyword evidence="12" id="KW-0732">Signal</keyword>
<dbReference type="GO" id="GO:0016020">
    <property type="term" value="C:membrane"/>
    <property type="evidence" value="ECO:0007669"/>
    <property type="project" value="UniProtKB-SubCell"/>
</dbReference>
<dbReference type="RefSeq" id="XP_055862724.1">
    <property type="nucleotide sequence ID" value="XM_056006749.1"/>
</dbReference>
<feature type="transmembrane region" description="Helical" evidence="11">
    <location>
        <begin position="692"/>
        <end position="719"/>
    </location>
</feature>
<dbReference type="GeneID" id="106059870"/>
<dbReference type="GO" id="GO:1900449">
    <property type="term" value="P:regulation of glutamate receptor signaling pathway"/>
    <property type="evidence" value="ECO:0007669"/>
    <property type="project" value="InterPro"/>
</dbReference>
<evidence type="ECO:0000256" key="5">
    <source>
        <dbReference type="ARBA" id="ARBA00022692"/>
    </source>
</evidence>
<organism evidence="16 17">
    <name type="scientific">Biomphalaria glabrata</name>
    <name type="common">Bloodfluke planorb</name>
    <name type="synonym">Freshwater snail</name>
    <dbReference type="NCBI Taxonomy" id="6526"/>
    <lineage>
        <taxon>Eukaryota</taxon>
        <taxon>Metazoa</taxon>
        <taxon>Spiralia</taxon>
        <taxon>Lophotrochozoa</taxon>
        <taxon>Mollusca</taxon>
        <taxon>Gastropoda</taxon>
        <taxon>Heterobranchia</taxon>
        <taxon>Euthyneura</taxon>
        <taxon>Panpulmonata</taxon>
        <taxon>Hygrophila</taxon>
        <taxon>Lymnaeoidea</taxon>
        <taxon>Planorbidae</taxon>
        <taxon>Biomphalaria</taxon>
    </lineage>
</organism>
<evidence type="ECO:0000259" key="15">
    <source>
        <dbReference type="PROSITE" id="PS51019"/>
    </source>
</evidence>
<dbReference type="InterPro" id="IPR042789">
    <property type="entry name" value="FRRS1L"/>
</dbReference>
<dbReference type="InterPro" id="IPR042307">
    <property type="entry name" value="Reeler_sf"/>
</dbReference>
<dbReference type="Pfam" id="PF03188">
    <property type="entry name" value="Cytochrom_B561"/>
    <property type="match status" value="1"/>
</dbReference>
<keyword evidence="10" id="KW-0325">Glycoprotein</keyword>
<dbReference type="SMART" id="SM00664">
    <property type="entry name" value="DoH"/>
    <property type="match status" value="2"/>
</dbReference>
<reference evidence="17 18" key="1">
    <citation type="submission" date="2025-04" db="UniProtKB">
        <authorList>
            <consortium name="RefSeq"/>
        </authorList>
    </citation>
    <scope>IDENTIFICATION</scope>
</reference>
<evidence type="ECO:0000313" key="16">
    <source>
        <dbReference type="Proteomes" id="UP001165740"/>
    </source>
</evidence>
<evidence type="ECO:0000256" key="8">
    <source>
        <dbReference type="ARBA" id="ARBA00023004"/>
    </source>
</evidence>
<feature type="domain" description="Cytochrome b561" evidence="14">
    <location>
        <begin position="505"/>
        <end position="715"/>
    </location>
</feature>
<dbReference type="PROSITE" id="PS50939">
    <property type="entry name" value="CYTOCHROME_B561"/>
    <property type="match status" value="1"/>
</dbReference>
<feature type="transmembrane region" description="Helical" evidence="11">
    <location>
        <begin position="548"/>
        <end position="567"/>
    </location>
</feature>
<dbReference type="OMA" id="IMADDDM"/>
<evidence type="ECO:0000313" key="18">
    <source>
        <dbReference type="RefSeq" id="XP_055862731.1"/>
    </source>
</evidence>
<feature type="transmembrane region" description="Helical" evidence="11">
    <location>
        <begin position="764"/>
        <end position="785"/>
    </location>
</feature>
<feature type="transmembrane region" description="Helical" evidence="11">
    <location>
        <begin position="625"/>
        <end position="645"/>
    </location>
</feature>
<evidence type="ECO:0000256" key="7">
    <source>
        <dbReference type="ARBA" id="ARBA00022989"/>
    </source>
</evidence>
<evidence type="ECO:0000256" key="9">
    <source>
        <dbReference type="ARBA" id="ARBA00023136"/>
    </source>
</evidence>
<dbReference type="CDD" id="cd09628">
    <property type="entry name" value="DOMON_SDR_2_like"/>
    <property type="match status" value="1"/>
</dbReference>
<keyword evidence="7 11" id="KW-1133">Transmembrane helix</keyword>
<comment type="subcellular location">
    <subcellularLocation>
        <location evidence="2">Membrane</location>
        <topology evidence="2">Multi-pass membrane protein</topology>
    </subcellularLocation>
</comment>
<dbReference type="CDD" id="cd08544">
    <property type="entry name" value="Reeler"/>
    <property type="match status" value="1"/>
</dbReference>
<feature type="signal peptide" evidence="12">
    <location>
        <begin position="1"/>
        <end position="20"/>
    </location>
</feature>
<protein>
    <submittedName>
        <fullName evidence="17 18">Ferric-chelate reductase 1</fullName>
    </submittedName>
</protein>
<dbReference type="RefSeq" id="XP_055862731.1">
    <property type="nucleotide sequence ID" value="XM_056006756.1"/>
</dbReference>
<feature type="transmembrane region" description="Helical" evidence="11">
    <location>
        <begin position="657"/>
        <end position="680"/>
    </location>
</feature>
<accession>A0A9W2YJ22</accession>
<evidence type="ECO:0000256" key="3">
    <source>
        <dbReference type="ARBA" id="ARBA00009195"/>
    </source>
</evidence>
<dbReference type="PANTHER" id="PTHR46902:SF1">
    <property type="entry name" value="DOMON DOMAIN-CONTAINING PROTEIN FRRS1L"/>
    <property type="match status" value="1"/>
</dbReference>
<keyword evidence="4" id="KW-0813">Transport</keyword>
<feature type="transmembrane region" description="Helical" evidence="11">
    <location>
        <begin position="588"/>
        <end position="605"/>
    </location>
</feature>
<dbReference type="InterPro" id="IPR002861">
    <property type="entry name" value="Reeler_dom"/>
</dbReference>
<gene>
    <name evidence="17 18" type="primary">LOC106059870</name>
</gene>
<proteinExistence type="inferred from homology"/>
<dbReference type="AlphaFoldDB" id="A0A9W2YJ22"/>
<feature type="domain" description="Reelin" evidence="15">
    <location>
        <begin position="15"/>
        <end position="178"/>
    </location>
</feature>